<dbReference type="PANTHER" id="PTHR24173">
    <property type="entry name" value="ANKYRIN REPEAT CONTAINING"/>
    <property type="match status" value="1"/>
</dbReference>
<dbReference type="RefSeq" id="XP_005836020.1">
    <property type="nucleotide sequence ID" value="XM_005835963.1"/>
</dbReference>
<dbReference type="GeneID" id="17305737"/>
<dbReference type="PROSITE" id="PS50088">
    <property type="entry name" value="ANK_REPEAT"/>
    <property type="match status" value="1"/>
</dbReference>
<evidence type="ECO:0000313" key="6">
    <source>
        <dbReference type="EnsemblProtists" id="EKX49040"/>
    </source>
</evidence>
<dbReference type="KEGG" id="gtt:GUITHDRAFT_136225"/>
<evidence type="ECO:0000256" key="3">
    <source>
        <dbReference type="PROSITE-ProRule" id="PRU00023"/>
    </source>
</evidence>
<evidence type="ECO:0000313" key="7">
    <source>
        <dbReference type="Proteomes" id="UP000011087"/>
    </source>
</evidence>
<gene>
    <name evidence="5" type="ORF">GUITHDRAFT_136225</name>
</gene>
<dbReference type="SUPFAM" id="SSF48403">
    <property type="entry name" value="Ankyrin repeat"/>
    <property type="match status" value="1"/>
</dbReference>
<dbReference type="OrthoDB" id="3246549at2759"/>
<evidence type="ECO:0000256" key="2">
    <source>
        <dbReference type="ARBA" id="ARBA00023043"/>
    </source>
</evidence>
<dbReference type="SMART" id="SM00248">
    <property type="entry name" value="ANK"/>
    <property type="match status" value="3"/>
</dbReference>
<feature type="compositionally biased region" description="Low complexity" evidence="4">
    <location>
        <begin position="19"/>
        <end position="36"/>
    </location>
</feature>
<keyword evidence="2 3" id="KW-0040">ANK repeat</keyword>
<evidence type="ECO:0000313" key="5">
    <source>
        <dbReference type="EMBL" id="EKX49040.1"/>
    </source>
</evidence>
<dbReference type="HOGENOM" id="CLU_861789_0_0_1"/>
<reference evidence="7" key="2">
    <citation type="submission" date="2012-11" db="EMBL/GenBank/DDBJ databases">
        <authorList>
            <person name="Kuo A."/>
            <person name="Curtis B.A."/>
            <person name="Tanifuji G."/>
            <person name="Burki F."/>
            <person name="Gruber A."/>
            <person name="Irimia M."/>
            <person name="Maruyama S."/>
            <person name="Arias M.C."/>
            <person name="Ball S.G."/>
            <person name="Gile G.H."/>
            <person name="Hirakawa Y."/>
            <person name="Hopkins J.F."/>
            <person name="Rensing S.A."/>
            <person name="Schmutz J."/>
            <person name="Symeonidi A."/>
            <person name="Elias M."/>
            <person name="Eveleigh R.J."/>
            <person name="Herman E.K."/>
            <person name="Klute M.J."/>
            <person name="Nakayama T."/>
            <person name="Obornik M."/>
            <person name="Reyes-Prieto A."/>
            <person name="Armbrust E.V."/>
            <person name="Aves S.J."/>
            <person name="Beiko R.G."/>
            <person name="Coutinho P."/>
            <person name="Dacks J.B."/>
            <person name="Durnford D.G."/>
            <person name="Fast N.M."/>
            <person name="Green B.R."/>
            <person name="Grisdale C."/>
            <person name="Hempe F."/>
            <person name="Henrissat B."/>
            <person name="Hoppner M.P."/>
            <person name="Ishida K.-I."/>
            <person name="Kim E."/>
            <person name="Koreny L."/>
            <person name="Kroth P.G."/>
            <person name="Liu Y."/>
            <person name="Malik S.-B."/>
            <person name="Maier U.G."/>
            <person name="McRose D."/>
            <person name="Mock T."/>
            <person name="Neilson J.A."/>
            <person name="Onodera N.T."/>
            <person name="Poole A.M."/>
            <person name="Pritham E.J."/>
            <person name="Richards T.A."/>
            <person name="Rocap G."/>
            <person name="Roy S.W."/>
            <person name="Sarai C."/>
            <person name="Schaack S."/>
            <person name="Shirato S."/>
            <person name="Slamovits C.H."/>
            <person name="Spencer D.F."/>
            <person name="Suzuki S."/>
            <person name="Worden A.Z."/>
            <person name="Zauner S."/>
            <person name="Barry K."/>
            <person name="Bell C."/>
            <person name="Bharti A.K."/>
            <person name="Crow J.A."/>
            <person name="Grimwood J."/>
            <person name="Kramer R."/>
            <person name="Lindquist E."/>
            <person name="Lucas S."/>
            <person name="Salamov A."/>
            <person name="McFadden G.I."/>
            <person name="Lane C.E."/>
            <person name="Keeling P.J."/>
            <person name="Gray M.W."/>
            <person name="Grigoriev I.V."/>
            <person name="Archibald J.M."/>
        </authorList>
    </citation>
    <scope>NUCLEOTIDE SEQUENCE</scope>
    <source>
        <strain evidence="7">CCMP2712</strain>
    </source>
</reference>
<reference evidence="5 7" key="1">
    <citation type="journal article" date="2012" name="Nature">
        <title>Algal genomes reveal evolutionary mosaicism and the fate of nucleomorphs.</title>
        <authorList>
            <consortium name="DOE Joint Genome Institute"/>
            <person name="Curtis B.A."/>
            <person name="Tanifuji G."/>
            <person name="Burki F."/>
            <person name="Gruber A."/>
            <person name="Irimia M."/>
            <person name="Maruyama S."/>
            <person name="Arias M.C."/>
            <person name="Ball S.G."/>
            <person name="Gile G.H."/>
            <person name="Hirakawa Y."/>
            <person name="Hopkins J.F."/>
            <person name="Kuo A."/>
            <person name="Rensing S.A."/>
            <person name="Schmutz J."/>
            <person name="Symeonidi A."/>
            <person name="Elias M."/>
            <person name="Eveleigh R.J."/>
            <person name="Herman E.K."/>
            <person name="Klute M.J."/>
            <person name="Nakayama T."/>
            <person name="Obornik M."/>
            <person name="Reyes-Prieto A."/>
            <person name="Armbrust E.V."/>
            <person name="Aves S.J."/>
            <person name="Beiko R.G."/>
            <person name="Coutinho P."/>
            <person name="Dacks J.B."/>
            <person name="Durnford D.G."/>
            <person name="Fast N.M."/>
            <person name="Green B.R."/>
            <person name="Grisdale C.J."/>
            <person name="Hempel F."/>
            <person name="Henrissat B."/>
            <person name="Hoppner M.P."/>
            <person name="Ishida K."/>
            <person name="Kim E."/>
            <person name="Koreny L."/>
            <person name="Kroth P.G."/>
            <person name="Liu Y."/>
            <person name="Malik S.B."/>
            <person name="Maier U.G."/>
            <person name="McRose D."/>
            <person name="Mock T."/>
            <person name="Neilson J.A."/>
            <person name="Onodera N.T."/>
            <person name="Poole A.M."/>
            <person name="Pritham E.J."/>
            <person name="Richards T.A."/>
            <person name="Rocap G."/>
            <person name="Roy S.W."/>
            <person name="Sarai C."/>
            <person name="Schaack S."/>
            <person name="Shirato S."/>
            <person name="Slamovits C.H."/>
            <person name="Spencer D.F."/>
            <person name="Suzuki S."/>
            <person name="Worden A.Z."/>
            <person name="Zauner S."/>
            <person name="Barry K."/>
            <person name="Bell C."/>
            <person name="Bharti A.K."/>
            <person name="Crow J.A."/>
            <person name="Grimwood J."/>
            <person name="Kramer R."/>
            <person name="Lindquist E."/>
            <person name="Lucas S."/>
            <person name="Salamov A."/>
            <person name="McFadden G.I."/>
            <person name="Lane C.E."/>
            <person name="Keeling P.J."/>
            <person name="Gray M.W."/>
            <person name="Grigoriev I.V."/>
            <person name="Archibald J.M."/>
        </authorList>
    </citation>
    <scope>NUCLEOTIDE SEQUENCE</scope>
    <source>
        <strain evidence="5 7">CCMP2712</strain>
    </source>
</reference>
<feature type="region of interest" description="Disordered" evidence="4">
    <location>
        <begin position="19"/>
        <end position="70"/>
    </location>
</feature>
<dbReference type="PaxDb" id="55529-EKX49040"/>
<reference evidence="6" key="3">
    <citation type="submission" date="2015-06" db="UniProtKB">
        <authorList>
            <consortium name="EnsemblProtists"/>
        </authorList>
    </citation>
    <scope>IDENTIFICATION</scope>
</reference>
<dbReference type="Gene3D" id="1.25.40.20">
    <property type="entry name" value="Ankyrin repeat-containing domain"/>
    <property type="match status" value="1"/>
</dbReference>
<dbReference type="Proteomes" id="UP000011087">
    <property type="component" value="Unassembled WGS sequence"/>
</dbReference>
<evidence type="ECO:0000256" key="4">
    <source>
        <dbReference type="SAM" id="MobiDB-lite"/>
    </source>
</evidence>
<evidence type="ECO:0000256" key="1">
    <source>
        <dbReference type="ARBA" id="ARBA00022737"/>
    </source>
</evidence>
<dbReference type="InterPro" id="IPR036770">
    <property type="entry name" value="Ankyrin_rpt-contain_sf"/>
</dbReference>
<proteinExistence type="predicted"/>
<dbReference type="InterPro" id="IPR002110">
    <property type="entry name" value="Ankyrin_rpt"/>
</dbReference>
<dbReference type="EnsemblProtists" id="EKX49040">
    <property type="protein sequence ID" value="EKX49040"/>
    <property type="gene ID" value="GUITHDRAFT_136225"/>
</dbReference>
<feature type="region of interest" description="Disordered" evidence="4">
    <location>
        <begin position="205"/>
        <end position="246"/>
    </location>
</feature>
<feature type="compositionally biased region" description="Polar residues" evidence="4">
    <location>
        <begin position="222"/>
        <end position="232"/>
    </location>
</feature>
<keyword evidence="7" id="KW-1185">Reference proteome</keyword>
<sequence length="323" mass="35587">MGAEQSALEDCRICDQRRSLGSSSIPSSSSLFTSSLNNHTQRRNPHSSPPTQSSSTSAEGQSSEEQSSLVHHGLGPLHQAAATDDDLQICLLVEKLGFDVNITDDFGRTRWSPPSRGNFLTVLMFPALHAAAFTGSLRAVKCLIRLGANLDSMSIDGKTPLVCAAEQRHTLVLRSCCNLVDLNFLPEHMPWKMENGVGWNDLREEEAESISSGAGRSEERNGQSIADFSSEGSAKENVEFSHRNDDLNKDIGSGIIHKDTVEGSLDQLLARHTNMDSGSSVWKVTEWKEEKKDKETRNKTEEEKEGDEKLNNAKRSLEFDSIE</sequence>
<name>L1JLN3_GUITC</name>
<accession>L1JLN3</accession>
<organism evidence="5">
    <name type="scientific">Guillardia theta (strain CCMP2712)</name>
    <name type="common">Cryptophyte</name>
    <dbReference type="NCBI Taxonomy" id="905079"/>
    <lineage>
        <taxon>Eukaryota</taxon>
        <taxon>Cryptophyceae</taxon>
        <taxon>Pyrenomonadales</taxon>
        <taxon>Geminigeraceae</taxon>
        <taxon>Guillardia</taxon>
    </lineage>
</organism>
<keyword evidence="1" id="KW-0677">Repeat</keyword>
<feature type="compositionally biased region" description="Basic and acidic residues" evidence="4">
    <location>
        <begin position="233"/>
        <end position="246"/>
    </location>
</feature>
<feature type="compositionally biased region" description="Low complexity" evidence="4">
    <location>
        <begin position="49"/>
        <end position="68"/>
    </location>
</feature>
<feature type="repeat" description="ANK" evidence="3">
    <location>
        <begin position="127"/>
        <end position="155"/>
    </location>
</feature>
<dbReference type="STRING" id="905079.L1JLN3"/>
<protein>
    <submittedName>
        <fullName evidence="5 6">Uncharacterized protein</fullName>
    </submittedName>
</protein>
<dbReference type="EMBL" id="JH992983">
    <property type="protein sequence ID" value="EKX49040.1"/>
    <property type="molecule type" value="Genomic_DNA"/>
</dbReference>
<dbReference type="AlphaFoldDB" id="L1JLN3"/>
<feature type="region of interest" description="Disordered" evidence="4">
    <location>
        <begin position="289"/>
        <end position="323"/>
    </location>
</feature>
<dbReference type="PANTHER" id="PTHR24173:SF74">
    <property type="entry name" value="ANKYRIN REPEAT DOMAIN-CONTAINING PROTEIN 16"/>
    <property type="match status" value="1"/>
</dbReference>
<dbReference type="Pfam" id="PF00023">
    <property type="entry name" value="Ank"/>
    <property type="match status" value="1"/>
</dbReference>